<proteinExistence type="predicted"/>
<dbReference type="EMBL" id="GGEC01078975">
    <property type="protein sequence ID" value="MBX59459.1"/>
    <property type="molecule type" value="Transcribed_RNA"/>
</dbReference>
<evidence type="ECO:0000313" key="1">
    <source>
        <dbReference type="EMBL" id="MBX59459.1"/>
    </source>
</evidence>
<accession>A0A2P2PXT1</accession>
<protein>
    <submittedName>
        <fullName evidence="1">Uncharacterized protein</fullName>
    </submittedName>
</protein>
<name>A0A2P2PXT1_RHIMU</name>
<reference evidence="1" key="1">
    <citation type="submission" date="2018-02" db="EMBL/GenBank/DDBJ databases">
        <title>Rhizophora mucronata_Transcriptome.</title>
        <authorList>
            <person name="Meera S.P."/>
            <person name="Sreeshan A."/>
            <person name="Augustine A."/>
        </authorList>
    </citation>
    <scope>NUCLEOTIDE SEQUENCE</scope>
    <source>
        <tissue evidence="1">Leaf</tissue>
    </source>
</reference>
<dbReference type="AlphaFoldDB" id="A0A2P2PXT1"/>
<sequence length="25" mass="2966">MNQVCWAKYSLYSLIIPSCKLFGYH</sequence>
<organism evidence="1">
    <name type="scientific">Rhizophora mucronata</name>
    <name type="common">Asiatic mangrove</name>
    <dbReference type="NCBI Taxonomy" id="61149"/>
    <lineage>
        <taxon>Eukaryota</taxon>
        <taxon>Viridiplantae</taxon>
        <taxon>Streptophyta</taxon>
        <taxon>Embryophyta</taxon>
        <taxon>Tracheophyta</taxon>
        <taxon>Spermatophyta</taxon>
        <taxon>Magnoliopsida</taxon>
        <taxon>eudicotyledons</taxon>
        <taxon>Gunneridae</taxon>
        <taxon>Pentapetalae</taxon>
        <taxon>rosids</taxon>
        <taxon>fabids</taxon>
        <taxon>Malpighiales</taxon>
        <taxon>Rhizophoraceae</taxon>
        <taxon>Rhizophora</taxon>
    </lineage>
</organism>